<dbReference type="InterPro" id="IPR004827">
    <property type="entry name" value="bZIP"/>
</dbReference>
<dbReference type="PROSITE" id="PS50217">
    <property type="entry name" value="BZIP"/>
    <property type="match status" value="1"/>
</dbReference>
<feature type="non-terminal residue" evidence="9">
    <location>
        <position position="351"/>
    </location>
</feature>
<comment type="subcellular location">
    <subcellularLocation>
        <location evidence="1">Nucleus</location>
    </subcellularLocation>
</comment>
<protein>
    <submittedName>
        <fullName evidence="9">Giant</fullName>
    </submittedName>
    <submittedName>
        <fullName evidence="12">Thyrotroph embryonic factor isoform X2</fullName>
    </submittedName>
</protein>
<evidence type="ECO:0000256" key="7">
    <source>
        <dbReference type="SAM" id="MobiDB-lite"/>
    </source>
</evidence>
<feature type="compositionally biased region" description="Polar residues" evidence="7">
    <location>
        <begin position="80"/>
        <end position="107"/>
    </location>
</feature>
<sequence>MTTTGKIANNGLALHHRNVGYVAKGAKICIPERRRYWKMESFSMPSINNVKMEFNTQELNTETFFADAILDLSFKKRRTSTSSQPNSLDSYLNSPASSTKQDQTNHVSESETERNSPFEVRTFMVTPPSESNSPTKIKYEPIYDHTDTSENNIKNRHSDLSNLPMNIPIPTMLSTFLNQNSGTVKSTDIINSSPSSLTCSNEFALSNTSTDKESKKAARPFKAYPKDPLSLTVGAVEMIYDQNSNEAYSEFRKRMLESVKKSNEGTNVKMRRVTKSPGLPTSTVDEKDAAYWERRRRNNEAAKRSRDARRAKEDEIAIRAAFLEQENIKLKYELVALRNETAKLRCMVYST</sequence>
<evidence type="ECO:0000256" key="1">
    <source>
        <dbReference type="ARBA" id="ARBA00004123"/>
    </source>
</evidence>
<name>A0A7M7GRX0_APIME</name>
<reference evidence="12" key="4">
    <citation type="submission" date="2025-04" db="UniProtKB">
        <authorList>
            <consortium name="RefSeq"/>
        </authorList>
    </citation>
    <scope>IDENTIFICATION</scope>
    <source>
        <strain evidence="12">DH4</strain>
        <tissue evidence="12">Whole body</tissue>
    </source>
</reference>
<dbReference type="GO" id="GO:0000981">
    <property type="term" value="F:DNA-binding transcription factor activity, RNA polymerase II-specific"/>
    <property type="evidence" value="ECO:0007669"/>
    <property type="project" value="TreeGrafter"/>
</dbReference>
<feature type="domain" description="BZIP" evidence="8">
    <location>
        <begin position="288"/>
        <end position="345"/>
    </location>
</feature>
<reference evidence="9" key="2">
    <citation type="submission" date="2011-06" db="EMBL/GenBank/DDBJ databases">
        <authorList>
            <person name="Wilson M.J."/>
            <person name="Dearden P.K."/>
            <person name="Havler M."/>
        </authorList>
    </citation>
    <scope>NUCLEOTIDE SEQUENCE</scope>
</reference>
<proteinExistence type="evidence at transcript level"/>
<gene>
    <name evidence="10" type="primary">725191</name>
    <name evidence="12" type="synonym">LOC725191</name>
</gene>
<accession>A0A8B6YUJ4</accession>
<dbReference type="GO" id="GO:0005634">
    <property type="term" value="C:nucleus"/>
    <property type="evidence" value="ECO:0007669"/>
    <property type="project" value="UniProtKB-SubCell"/>
</dbReference>
<dbReference type="PANTHER" id="PTHR11988:SF56">
    <property type="entry name" value="TRANSCRIPTION FACTOR CES-2"/>
    <property type="match status" value="1"/>
</dbReference>
<dbReference type="GO" id="GO:0000978">
    <property type="term" value="F:RNA polymerase II cis-regulatory region sequence-specific DNA binding"/>
    <property type="evidence" value="ECO:0007669"/>
    <property type="project" value="TreeGrafter"/>
</dbReference>
<keyword evidence="4" id="KW-0238">DNA-binding</keyword>
<dbReference type="PANTHER" id="PTHR11988">
    <property type="entry name" value="THYROTROPH EMBRYONIC FACTOR RELATED"/>
    <property type="match status" value="1"/>
</dbReference>
<reference evidence="10" key="3">
    <citation type="submission" date="2021-01" db="UniProtKB">
        <authorList>
            <consortium name="EnsemblMetazoa"/>
        </authorList>
    </citation>
    <scope>IDENTIFICATION</scope>
    <source>
        <strain evidence="10">DH4</strain>
    </source>
</reference>
<dbReference type="SUPFAM" id="SSF57959">
    <property type="entry name" value="Leucine zipper domain"/>
    <property type="match status" value="1"/>
</dbReference>
<dbReference type="AlphaFoldDB" id="A0A7M7GRX0"/>
<reference evidence="9" key="1">
    <citation type="journal article" date="2010" name="Dev. Biol.">
        <title>Giant, Kruppel, and caudal act as gap genes with extensive roles in patterning the honeybee embryo.</title>
        <authorList>
            <person name="Wilson M.J."/>
            <person name="Havler M."/>
            <person name="Dearden P.K."/>
        </authorList>
    </citation>
    <scope>NUCLEOTIDE SEQUENCE</scope>
</reference>
<dbReference type="Pfam" id="PF07716">
    <property type="entry name" value="bZIP_2"/>
    <property type="match status" value="1"/>
</dbReference>
<evidence type="ECO:0000256" key="4">
    <source>
        <dbReference type="ARBA" id="ARBA00023125"/>
    </source>
</evidence>
<evidence type="ECO:0000313" key="11">
    <source>
        <dbReference type="Proteomes" id="UP000005203"/>
    </source>
</evidence>
<dbReference type="EnsemblMetazoa" id="XM_006560436">
    <property type="protein sequence ID" value="XP_006560499"/>
    <property type="gene ID" value="LOC725191"/>
</dbReference>
<accession>G8FU56</accession>
<comment type="similarity">
    <text evidence="2">Belongs to the bZIP family. NFIL3 subfamily.</text>
</comment>
<keyword evidence="6" id="KW-0539">Nucleus</keyword>
<organism evidence="9">
    <name type="scientific">Apis mellifera</name>
    <name type="common">Honeybee</name>
    <dbReference type="NCBI Taxonomy" id="7460"/>
    <lineage>
        <taxon>Eukaryota</taxon>
        <taxon>Metazoa</taxon>
        <taxon>Ecdysozoa</taxon>
        <taxon>Arthropoda</taxon>
        <taxon>Hexapoda</taxon>
        <taxon>Insecta</taxon>
        <taxon>Pterygota</taxon>
        <taxon>Neoptera</taxon>
        <taxon>Endopterygota</taxon>
        <taxon>Hymenoptera</taxon>
        <taxon>Apocrita</taxon>
        <taxon>Aculeata</taxon>
        <taxon>Apoidea</taxon>
        <taxon>Anthophila</taxon>
        <taxon>Apidae</taxon>
        <taxon>Apis</taxon>
    </lineage>
</organism>
<evidence type="ECO:0000313" key="9">
    <source>
        <dbReference type="EMBL" id="AER27699.1"/>
    </source>
</evidence>
<dbReference type="RefSeq" id="XP_006560499.1">
    <property type="nucleotide sequence ID" value="XM_006560436.3"/>
</dbReference>
<dbReference type="InterPro" id="IPR040223">
    <property type="entry name" value="PAR_bZIP"/>
</dbReference>
<evidence type="ECO:0000313" key="10">
    <source>
        <dbReference type="EnsemblMetazoa" id="XP_006560499"/>
    </source>
</evidence>
<dbReference type="FunFam" id="1.20.5.170:FF:000025">
    <property type="entry name" value="nuclear factor interleukin-3-regulated protein-like"/>
    <property type="match status" value="1"/>
</dbReference>
<evidence type="ECO:0000259" key="8">
    <source>
        <dbReference type="PROSITE" id="PS50217"/>
    </source>
</evidence>
<dbReference type="SMART" id="SM00338">
    <property type="entry name" value="BRLZ"/>
    <property type="match status" value="1"/>
</dbReference>
<dbReference type="OrthoDB" id="361013at2759"/>
<accession>A0A8U0Y7E8</accession>
<keyword evidence="11" id="KW-1185">Reference proteome</keyword>
<dbReference type="CTD" id="31227"/>
<keyword evidence="5" id="KW-0804">Transcription</keyword>
<evidence type="ECO:0000313" key="12">
    <source>
        <dbReference type="RefSeq" id="XP_006560499.1"/>
    </source>
</evidence>
<evidence type="ECO:0000256" key="3">
    <source>
        <dbReference type="ARBA" id="ARBA00023015"/>
    </source>
</evidence>
<dbReference type="Gene3D" id="1.20.5.170">
    <property type="match status" value="1"/>
</dbReference>
<feature type="region of interest" description="Disordered" evidence="7">
    <location>
        <begin position="78"/>
        <end position="119"/>
    </location>
</feature>
<evidence type="ECO:0000256" key="2">
    <source>
        <dbReference type="ARBA" id="ARBA00006079"/>
    </source>
</evidence>
<dbReference type="EMBL" id="JN048129">
    <property type="protein sequence ID" value="AER27699.1"/>
    <property type="molecule type" value="mRNA"/>
</dbReference>
<dbReference type="InterPro" id="IPR046347">
    <property type="entry name" value="bZIP_sf"/>
</dbReference>
<evidence type="ECO:0000256" key="6">
    <source>
        <dbReference type="ARBA" id="ARBA00023242"/>
    </source>
</evidence>
<dbReference type="CDD" id="cd14695">
    <property type="entry name" value="bZIP_HLF"/>
    <property type="match status" value="1"/>
</dbReference>
<accession>A0A7M7GRX0</accession>
<keyword evidence="3" id="KW-0805">Transcription regulation</keyword>
<evidence type="ECO:0000256" key="5">
    <source>
        <dbReference type="ARBA" id="ARBA00023163"/>
    </source>
</evidence>
<dbReference type="Proteomes" id="UP000005203">
    <property type="component" value="Linkage group LG10"/>
</dbReference>